<evidence type="ECO:0000313" key="2">
    <source>
        <dbReference type="EMBL" id="KAE8240108.1"/>
    </source>
</evidence>
<reference evidence="2" key="1">
    <citation type="submission" date="2016-04" db="EMBL/GenBank/DDBJ databases">
        <authorList>
            <person name="Nguyen H.D."/>
            <person name="Samba Siva P."/>
            <person name="Cullis J."/>
            <person name="Levesque C.A."/>
            <person name="Hambleton S."/>
        </authorList>
    </citation>
    <scope>NUCLEOTIDE SEQUENCE</scope>
    <source>
        <strain evidence="2">DAOMC 236426</strain>
    </source>
</reference>
<name>A0A8X7MKX5_9BASI</name>
<dbReference type="PANTHER" id="PTHR37948">
    <property type="entry name" value="ZGC:113208"/>
    <property type="match status" value="1"/>
</dbReference>
<sequence>MASEVSEYEAARLANIKKNNELLQSLGLVGAGAEPLIEKPKPKPKPPTVKAKPKPRIQIEKAEDEKAEGENEAGPSRPSRRAPARRSTSSPPKYNLKELSRVAPKPPKQPRTPKVVSSSAKKELYHKPRIPGSRTSARLSHGSSSSKTYIELPDSDDSGADDIIHLRTGLAKFKGPKLDPSEDVEGTGAYEEYERQPLPTRAGPAGPSGQGKLIFEDRWKLFTPNLSPQEMMEGGMFGGTAFRRHYSTVKRTWLEPNEELAALPQDWLKNIDIKSKLTRDDYDPTINRFGVKASQSLADWEQAGWVRSWDPRGWWGWYIAFYLGRRCSDDACQISRWLKAVGPAGRFKRGLIRDVAASHSKMYDDESIARILRQTCWHWAVELTQEDYQEAVSSF</sequence>
<feature type="region of interest" description="Disordered" evidence="1">
    <location>
        <begin position="34"/>
        <end position="158"/>
    </location>
</feature>
<evidence type="ECO:0000256" key="1">
    <source>
        <dbReference type="SAM" id="MobiDB-lite"/>
    </source>
</evidence>
<reference evidence="2" key="2">
    <citation type="journal article" date="2019" name="IMA Fungus">
        <title>Genome sequencing and comparison of five Tilletia species to identify candidate genes for the detection of regulated species infecting wheat.</title>
        <authorList>
            <person name="Nguyen H.D.T."/>
            <person name="Sultana T."/>
            <person name="Kesanakurti P."/>
            <person name="Hambleton S."/>
        </authorList>
    </citation>
    <scope>NUCLEOTIDE SEQUENCE</scope>
    <source>
        <strain evidence="2">DAOMC 236426</strain>
    </source>
</reference>
<keyword evidence="3" id="KW-1185">Reference proteome</keyword>
<proteinExistence type="predicted"/>
<comment type="caution">
    <text evidence="2">The sequence shown here is derived from an EMBL/GenBank/DDBJ whole genome shotgun (WGS) entry which is preliminary data.</text>
</comment>
<gene>
    <name evidence="2" type="ORF">A4X06_0g7908</name>
</gene>
<accession>A0A8X7MKX5</accession>
<dbReference type="Proteomes" id="UP000077684">
    <property type="component" value="Unassembled WGS sequence"/>
</dbReference>
<evidence type="ECO:0000313" key="3">
    <source>
        <dbReference type="Proteomes" id="UP000077684"/>
    </source>
</evidence>
<dbReference type="AlphaFoldDB" id="A0A8X7MKX5"/>
<feature type="compositionally biased region" description="Polar residues" evidence="1">
    <location>
        <begin position="133"/>
        <end position="148"/>
    </location>
</feature>
<organism evidence="2 3">
    <name type="scientific">Tilletia controversa</name>
    <name type="common">dwarf bunt fungus</name>
    <dbReference type="NCBI Taxonomy" id="13291"/>
    <lineage>
        <taxon>Eukaryota</taxon>
        <taxon>Fungi</taxon>
        <taxon>Dikarya</taxon>
        <taxon>Basidiomycota</taxon>
        <taxon>Ustilaginomycotina</taxon>
        <taxon>Exobasidiomycetes</taxon>
        <taxon>Tilletiales</taxon>
        <taxon>Tilletiaceae</taxon>
        <taxon>Tilletia</taxon>
    </lineage>
</organism>
<dbReference type="PANTHER" id="PTHR37948:SF1">
    <property type="entry name" value="BLL5189 PROTEIN"/>
    <property type="match status" value="1"/>
</dbReference>
<dbReference type="EMBL" id="LWDE02001523">
    <property type="protein sequence ID" value="KAE8240108.1"/>
    <property type="molecule type" value="Genomic_DNA"/>
</dbReference>
<protein>
    <submittedName>
        <fullName evidence="2">Uncharacterized protein</fullName>
    </submittedName>
</protein>